<feature type="transmembrane region" description="Helical" evidence="8">
    <location>
        <begin position="526"/>
        <end position="545"/>
    </location>
</feature>
<dbReference type="SUPFAM" id="SSF48403">
    <property type="entry name" value="Ankyrin repeat"/>
    <property type="match status" value="1"/>
</dbReference>
<dbReference type="PROSITE" id="PS50088">
    <property type="entry name" value="ANK_REPEAT"/>
    <property type="match status" value="1"/>
</dbReference>
<keyword evidence="11" id="KW-1185">Reference proteome</keyword>
<feature type="transmembrane region" description="Helical" evidence="8">
    <location>
        <begin position="493"/>
        <end position="514"/>
    </location>
</feature>
<dbReference type="Gramene" id="AUR62031881-RA">
    <property type="protein sequence ID" value="AUR62031881-RA:cds"/>
    <property type="gene ID" value="AUR62031881"/>
</dbReference>
<evidence type="ECO:0000256" key="8">
    <source>
        <dbReference type="SAM" id="Phobius"/>
    </source>
</evidence>
<dbReference type="InterPro" id="IPR036770">
    <property type="entry name" value="Ankyrin_rpt-contain_sf"/>
</dbReference>
<reference evidence="10" key="1">
    <citation type="journal article" date="2017" name="Nature">
        <title>The genome of Chenopodium quinoa.</title>
        <authorList>
            <person name="Jarvis D.E."/>
            <person name="Ho Y.S."/>
            <person name="Lightfoot D.J."/>
            <person name="Schmoeckel S.M."/>
            <person name="Li B."/>
            <person name="Borm T.J.A."/>
            <person name="Ohyanagi H."/>
            <person name="Mineta K."/>
            <person name="Michell C.T."/>
            <person name="Saber N."/>
            <person name="Kharbatia N.M."/>
            <person name="Rupper R.R."/>
            <person name="Sharp A.R."/>
            <person name="Dally N."/>
            <person name="Boughton B.A."/>
            <person name="Woo Y.H."/>
            <person name="Gao G."/>
            <person name="Schijlen E.G.W.M."/>
            <person name="Guo X."/>
            <person name="Momin A.A."/>
            <person name="Negrao S."/>
            <person name="Al-Babili S."/>
            <person name="Gehring C."/>
            <person name="Roessner U."/>
            <person name="Jung C."/>
            <person name="Murphy K."/>
            <person name="Arold S.T."/>
            <person name="Gojobori T."/>
            <person name="van der Linden C.G."/>
            <person name="van Loo E.N."/>
            <person name="Jellen E.N."/>
            <person name="Maughan P.J."/>
            <person name="Tester M."/>
        </authorList>
    </citation>
    <scope>NUCLEOTIDE SEQUENCE [LARGE SCALE GENOMIC DNA]</scope>
    <source>
        <strain evidence="10">cv. PI 614886</strain>
    </source>
</reference>
<protein>
    <recommendedName>
        <fullName evidence="9">PGG domain-containing protein</fullName>
    </recommendedName>
</protein>
<dbReference type="OMA" id="RLCPDMV"/>
<accession>A0A803MLR9</accession>
<evidence type="ECO:0000256" key="2">
    <source>
        <dbReference type="ARBA" id="ARBA00022692"/>
    </source>
</evidence>
<dbReference type="GO" id="GO:0005886">
    <property type="term" value="C:plasma membrane"/>
    <property type="evidence" value="ECO:0007669"/>
    <property type="project" value="TreeGrafter"/>
</dbReference>
<proteinExistence type="predicted"/>
<feature type="repeat" description="ANK" evidence="7">
    <location>
        <begin position="166"/>
        <end position="198"/>
    </location>
</feature>
<evidence type="ECO:0000313" key="11">
    <source>
        <dbReference type="Proteomes" id="UP000596660"/>
    </source>
</evidence>
<dbReference type="PANTHER" id="PTHR24186:SF38">
    <property type="entry name" value="ANKYRIN REPEAT FAMILY PROTEIN"/>
    <property type="match status" value="1"/>
</dbReference>
<reference evidence="10" key="2">
    <citation type="submission" date="2021-03" db="UniProtKB">
        <authorList>
            <consortium name="EnsemblPlants"/>
        </authorList>
    </citation>
    <scope>IDENTIFICATION</scope>
</reference>
<dbReference type="AlphaFoldDB" id="A0A803MLR9"/>
<keyword evidence="4 8" id="KW-1133">Transmembrane helix</keyword>
<dbReference type="Gene3D" id="1.25.40.20">
    <property type="entry name" value="Ankyrin repeat-containing domain"/>
    <property type="match status" value="2"/>
</dbReference>
<evidence type="ECO:0000256" key="4">
    <source>
        <dbReference type="ARBA" id="ARBA00022989"/>
    </source>
</evidence>
<dbReference type="Proteomes" id="UP000596660">
    <property type="component" value="Unplaced"/>
</dbReference>
<dbReference type="PANTHER" id="PTHR24186">
    <property type="entry name" value="PROTEIN PHOSPHATASE 1 REGULATORY SUBUNIT"/>
    <property type="match status" value="1"/>
</dbReference>
<evidence type="ECO:0000256" key="6">
    <source>
        <dbReference type="ARBA" id="ARBA00023136"/>
    </source>
</evidence>
<dbReference type="InterPro" id="IPR026961">
    <property type="entry name" value="PGG_dom"/>
</dbReference>
<keyword evidence="3" id="KW-0677">Repeat</keyword>
<comment type="subcellular location">
    <subcellularLocation>
        <location evidence="1">Membrane</location>
        <topology evidence="1">Multi-pass membrane protein</topology>
    </subcellularLocation>
</comment>
<dbReference type="Pfam" id="PF12796">
    <property type="entry name" value="Ank_2"/>
    <property type="match status" value="1"/>
</dbReference>
<dbReference type="EnsemblPlants" id="AUR62031881-RA">
    <property type="protein sequence ID" value="AUR62031881-RA:cds"/>
    <property type="gene ID" value="AUR62031881"/>
</dbReference>
<dbReference type="SMART" id="SM00248">
    <property type="entry name" value="ANK"/>
    <property type="match status" value="7"/>
</dbReference>
<evidence type="ECO:0000259" key="9">
    <source>
        <dbReference type="Pfam" id="PF13962"/>
    </source>
</evidence>
<keyword evidence="5 7" id="KW-0040">ANK repeat</keyword>
<dbReference type="InterPro" id="IPR002110">
    <property type="entry name" value="Ankyrin_rpt"/>
</dbReference>
<evidence type="ECO:0000256" key="1">
    <source>
        <dbReference type="ARBA" id="ARBA00004141"/>
    </source>
</evidence>
<evidence type="ECO:0000256" key="5">
    <source>
        <dbReference type="ARBA" id="ARBA00023043"/>
    </source>
</evidence>
<keyword evidence="2 8" id="KW-0812">Transmembrane</keyword>
<evidence type="ECO:0000313" key="10">
    <source>
        <dbReference type="EnsemblPlants" id="AUR62031881-RA:cds"/>
    </source>
</evidence>
<organism evidence="10 11">
    <name type="scientific">Chenopodium quinoa</name>
    <name type="common">Quinoa</name>
    <dbReference type="NCBI Taxonomy" id="63459"/>
    <lineage>
        <taxon>Eukaryota</taxon>
        <taxon>Viridiplantae</taxon>
        <taxon>Streptophyta</taxon>
        <taxon>Embryophyta</taxon>
        <taxon>Tracheophyta</taxon>
        <taxon>Spermatophyta</taxon>
        <taxon>Magnoliopsida</taxon>
        <taxon>eudicotyledons</taxon>
        <taxon>Gunneridae</taxon>
        <taxon>Pentapetalae</taxon>
        <taxon>Caryophyllales</taxon>
        <taxon>Chenopodiaceae</taxon>
        <taxon>Chenopodioideae</taxon>
        <taxon>Atripliceae</taxon>
        <taxon>Chenopodium</taxon>
    </lineage>
</organism>
<feature type="transmembrane region" description="Helical" evidence="8">
    <location>
        <begin position="557"/>
        <end position="579"/>
    </location>
</feature>
<keyword evidence="6 8" id="KW-0472">Membrane</keyword>
<evidence type="ECO:0000256" key="7">
    <source>
        <dbReference type="PROSITE-ProRule" id="PRU00023"/>
    </source>
</evidence>
<evidence type="ECO:0000256" key="3">
    <source>
        <dbReference type="ARBA" id="ARBA00022737"/>
    </source>
</evidence>
<dbReference type="Pfam" id="PF13962">
    <property type="entry name" value="PGG"/>
    <property type="match status" value="1"/>
</dbReference>
<sequence length="617" mass="69412">MNQSHRMTKDEEGDSILDERSENLQEMTLHLASKHGHANIVHQIEELGPSLVKAINELKETPLVDGCRGGNQEVLETLLEAKPWVFHDSNCKSAVMLACEHGHSHLMRRLMSEIDSTETDFFSHSSNFAADFSCLRIIVSRGGAYREFIRELIEACPIIMERSDEDGLNLLHYACGYGETDIAKMLLRLNPNLAQSCDNHGFAPLHHAVMRNKIAIFKEFEEFAPSAFKLLTQYKQETVFHLAVNNHLFDALISLIQVIGDNNDLFHLFHKGGQEGNHVLHLAIYHTSVKIAEYLINKATKKLLKTKNKAGLTALDLLEKYRPDDVVAQYLKELLLEKHHKVYFNSKPKSVDKLSQEDEGLVTIEHKTDKILSRNSSSTSLNSRTDGTAYQGRKANASYQKPLYKAVKKILATLKTEKGVRKDRQKKRMYEMHIEGLQNARNTINIIAILIATVTFTGCLSPPGGFFQEGANKGKPVLSQTTAFKVFVFSNDVALFLSLGIVVILVSIIPFRTTPMRRVLTLTHKLLWLAVFFLAIAYIAARWATTLQVQHLKKTSGIVLSICGGFLCIIFVGLSIMLLNDKRKTSKLRKKKKLTVGTFSSFETNVLSEVPSGYITY</sequence>
<name>A0A803MLR9_CHEQI</name>
<feature type="domain" description="PGG" evidence="9">
    <location>
        <begin position="435"/>
        <end position="544"/>
    </location>
</feature>